<gene>
    <name evidence="3" type="ORF">IAD41_09780</name>
</gene>
<dbReference type="PANTHER" id="PTHR33371">
    <property type="entry name" value="INTERMEMBRANE PHOSPHOLIPID TRANSPORT SYSTEM BINDING PROTEIN MLAD-RELATED"/>
    <property type="match status" value="1"/>
</dbReference>
<protein>
    <submittedName>
        <fullName evidence="3">MCE family protein</fullName>
    </submittedName>
</protein>
<keyword evidence="1" id="KW-1133">Transmembrane helix</keyword>
<keyword evidence="1" id="KW-0812">Transmembrane</keyword>
<dbReference type="PANTHER" id="PTHR33371:SF4">
    <property type="entry name" value="INTERMEMBRANE PHOSPHOLIPID TRANSPORT SYSTEM BINDING PROTEIN MLAD"/>
    <property type="match status" value="1"/>
</dbReference>
<evidence type="ECO:0000256" key="1">
    <source>
        <dbReference type="SAM" id="Phobius"/>
    </source>
</evidence>
<dbReference type="AlphaFoldDB" id="A0A9D1FXE6"/>
<dbReference type="Pfam" id="PF02470">
    <property type="entry name" value="MlaD"/>
    <property type="match status" value="1"/>
</dbReference>
<evidence type="ECO:0000259" key="2">
    <source>
        <dbReference type="Pfam" id="PF02470"/>
    </source>
</evidence>
<name>A0A9D1FXE6_9BACT</name>
<reference evidence="3" key="1">
    <citation type="submission" date="2020-10" db="EMBL/GenBank/DDBJ databases">
        <authorList>
            <person name="Gilroy R."/>
        </authorList>
    </citation>
    <scope>NUCLEOTIDE SEQUENCE</scope>
    <source>
        <strain evidence="3">CHK152-2994</strain>
    </source>
</reference>
<organism evidence="3 4">
    <name type="scientific">Candidatus Scatenecus faecavium</name>
    <dbReference type="NCBI Taxonomy" id="2840915"/>
    <lineage>
        <taxon>Bacteria</taxon>
        <taxon>Candidatus Scatenecus</taxon>
    </lineage>
</organism>
<reference evidence="3" key="2">
    <citation type="journal article" date="2021" name="PeerJ">
        <title>Extensive microbial diversity within the chicken gut microbiome revealed by metagenomics and culture.</title>
        <authorList>
            <person name="Gilroy R."/>
            <person name="Ravi A."/>
            <person name="Getino M."/>
            <person name="Pursley I."/>
            <person name="Horton D.L."/>
            <person name="Alikhan N.F."/>
            <person name="Baker D."/>
            <person name="Gharbi K."/>
            <person name="Hall N."/>
            <person name="Watson M."/>
            <person name="Adriaenssens E.M."/>
            <person name="Foster-Nyarko E."/>
            <person name="Jarju S."/>
            <person name="Secka A."/>
            <person name="Antonio M."/>
            <person name="Oren A."/>
            <person name="Chaudhuri R.R."/>
            <person name="La Ragione R."/>
            <person name="Hildebrand F."/>
            <person name="Pallen M.J."/>
        </authorList>
    </citation>
    <scope>NUCLEOTIDE SEQUENCE</scope>
    <source>
        <strain evidence="3">CHK152-2994</strain>
    </source>
</reference>
<evidence type="ECO:0000313" key="3">
    <source>
        <dbReference type="EMBL" id="HIS83879.1"/>
    </source>
</evidence>
<feature type="domain" description="Mce/MlaD" evidence="2">
    <location>
        <begin position="42"/>
        <end position="115"/>
    </location>
</feature>
<dbReference type="InterPro" id="IPR003399">
    <property type="entry name" value="Mce/MlaD"/>
</dbReference>
<sequence>MVKDFKLHFYAWIELVIWLVIIGLVLGGIKIHQYHKAKELKTYQIFMPDVDGMIVGSPVKFMGVQVGYIQKIHIVNNTVYVKFVLTEKDVEIPQGSVATVEFNGLGGSKSLEITQPTEETLASNNFIVVNEPKRLSASMTLLNEMFDKLGAIGARSSFFMNQFADETENITVTPNEITNSLIKINTALDNMQENNQKFKTRIKEWEK</sequence>
<dbReference type="Proteomes" id="UP000824139">
    <property type="component" value="Unassembled WGS sequence"/>
</dbReference>
<dbReference type="EMBL" id="DVJO01000215">
    <property type="protein sequence ID" value="HIS83879.1"/>
    <property type="molecule type" value="Genomic_DNA"/>
</dbReference>
<evidence type="ECO:0000313" key="4">
    <source>
        <dbReference type="Proteomes" id="UP000824139"/>
    </source>
</evidence>
<feature type="transmembrane region" description="Helical" evidence="1">
    <location>
        <begin position="12"/>
        <end position="31"/>
    </location>
</feature>
<dbReference type="InterPro" id="IPR052336">
    <property type="entry name" value="MlaD_Phospholipid_Transporter"/>
</dbReference>
<accession>A0A9D1FXE6</accession>
<proteinExistence type="predicted"/>
<comment type="caution">
    <text evidence="3">The sequence shown here is derived from an EMBL/GenBank/DDBJ whole genome shotgun (WGS) entry which is preliminary data.</text>
</comment>
<keyword evidence="1" id="KW-0472">Membrane</keyword>